<dbReference type="PROSITE" id="PS50304">
    <property type="entry name" value="TUDOR"/>
    <property type="match status" value="1"/>
</dbReference>
<dbReference type="SMART" id="SM00333">
    <property type="entry name" value="TUDOR"/>
    <property type="match status" value="1"/>
</dbReference>
<dbReference type="ExpressionAtlas" id="A0A1D6PXD2">
    <property type="expression patterns" value="baseline and differential"/>
</dbReference>
<evidence type="ECO:0000259" key="4">
    <source>
        <dbReference type="PROSITE" id="PS50304"/>
    </source>
</evidence>
<dbReference type="CDD" id="cd04508">
    <property type="entry name" value="Tudor_SF"/>
    <property type="match status" value="1"/>
</dbReference>
<feature type="domain" description="Tudor" evidence="4">
    <location>
        <begin position="31"/>
        <end position="89"/>
    </location>
</feature>
<dbReference type="InterPro" id="IPR010304">
    <property type="entry name" value="SMN_Tudor"/>
</dbReference>
<dbReference type="AlphaFoldDB" id="A0A1D6PXD2"/>
<gene>
    <name evidence="5" type="ORF">ZEAMMB73_Zm00001d049712</name>
</gene>
<dbReference type="GO" id="GO:0015030">
    <property type="term" value="C:Cajal body"/>
    <property type="evidence" value="ECO:0007669"/>
    <property type="project" value="UniProtKB-SubCell"/>
</dbReference>
<reference evidence="5" key="1">
    <citation type="submission" date="2015-12" db="EMBL/GenBank/DDBJ databases">
        <title>Update maize B73 reference genome by single molecule sequencing technologies.</title>
        <authorList>
            <consortium name="Maize Genome Sequencing Project"/>
            <person name="Ware D."/>
        </authorList>
    </citation>
    <scope>NUCLEOTIDE SEQUENCE</scope>
    <source>
        <tissue evidence="5">Seedling</tissue>
    </source>
</reference>
<evidence type="ECO:0000256" key="2">
    <source>
        <dbReference type="ARBA" id="ARBA00005371"/>
    </source>
</evidence>
<dbReference type="Pfam" id="PF06003">
    <property type="entry name" value="SMN_Tudor"/>
    <property type="match status" value="1"/>
</dbReference>
<proteinExistence type="inferred from homology"/>
<dbReference type="InterPro" id="IPR002999">
    <property type="entry name" value="Tudor"/>
</dbReference>
<accession>A0A1D6PXD2</accession>
<evidence type="ECO:0000256" key="3">
    <source>
        <dbReference type="ARBA" id="ARBA00023242"/>
    </source>
</evidence>
<dbReference type="SUPFAM" id="SSF63748">
    <property type="entry name" value="Tudor/PWWP/MBT"/>
    <property type="match status" value="1"/>
</dbReference>
<name>A0A1D6PXD2_MAIZE</name>
<evidence type="ECO:0000256" key="1">
    <source>
        <dbReference type="ARBA" id="ARBA00004408"/>
    </source>
</evidence>
<keyword evidence="3" id="KW-0539">Nucleus</keyword>
<sequence length="111" mass="12833">MLLILRYNGLCSYSTLTVLWQGLDDLSHSHKFAVGTRVQAVWSEDGEWYNATVEALTPNGYYVAYDGWGNSEEVCSFFLKVIYFSFKNRVGIFIQQLLQVHNTELFLILHM</sequence>
<comment type="subcellular location">
    <subcellularLocation>
        <location evidence="1">Nucleus</location>
        <location evidence="1">Cajal body</location>
    </subcellularLocation>
</comment>
<organism evidence="5">
    <name type="scientific">Zea mays</name>
    <name type="common">Maize</name>
    <dbReference type="NCBI Taxonomy" id="4577"/>
    <lineage>
        <taxon>Eukaryota</taxon>
        <taxon>Viridiplantae</taxon>
        <taxon>Streptophyta</taxon>
        <taxon>Embryophyta</taxon>
        <taxon>Tracheophyta</taxon>
        <taxon>Spermatophyta</taxon>
        <taxon>Magnoliopsida</taxon>
        <taxon>Liliopsida</taxon>
        <taxon>Poales</taxon>
        <taxon>Poaceae</taxon>
        <taxon>PACMAD clade</taxon>
        <taxon>Panicoideae</taxon>
        <taxon>Andropogonodae</taxon>
        <taxon>Andropogoneae</taxon>
        <taxon>Tripsacinae</taxon>
        <taxon>Zea</taxon>
    </lineage>
</organism>
<protein>
    <submittedName>
        <fullName evidence="5">Nucleic acid binding</fullName>
    </submittedName>
</protein>
<dbReference type="GO" id="GO:0006397">
    <property type="term" value="P:mRNA processing"/>
    <property type="evidence" value="ECO:0007669"/>
    <property type="project" value="InterPro"/>
</dbReference>
<comment type="similarity">
    <text evidence="2">Belongs to the SMN family.</text>
</comment>
<dbReference type="GO" id="GO:0003723">
    <property type="term" value="F:RNA binding"/>
    <property type="evidence" value="ECO:0007669"/>
    <property type="project" value="InterPro"/>
</dbReference>
<dbReference type="Gene3D" id="2.30.30.140">
    <property type="match status" value="1"/>
</dbReference>
<dbReference type="GO" id="GO:0005737">
    <property type="term" value="C:cytoplasm"/>
    <property type="evidence" value="ECO:0007669"/>
    <property type="project" value="InterPro"/>
</dbReference>
<evidence type="ECO:0000313" key="5">
    <source>
        <dbReference type="EMBL" id="AQK51173.1"/>
    </source>
</evidence>
<dbReference type="EMBL" id="CM000780">
    <property type="protein sequence ID" value="AQK51173.1"/>
    <property type="molecule type" value="Genomic_DNA"/>
</dbReference>